<keyword evidence="2" id="KW-1133">Transmembrane helix</keyword>
<evidence type="ECO:0000313" key="4">
    <source>
        <dbReference type="Proteomes" id="UP000204221"/>
    </source>
</evidence>
<evidence type="ECO:0000256" key="1">
    <source>
        <dbReference type="SAM" id="MobiDB-lite"/>
    </source>
</evidence>
<name>A0A221W1R7_9PSEU</name>
<feature type="transmembrane region" description="Helical" evidence="2">
    <location>
        <begin position="107"/>
        <end position="124"/>
    </location>
</feature>
<feature type="compositionally biased region" description="Polar residues" evidence="1">
    <location>
        <begin position="1"/>
        <end position="15"/>
    </location>
</feature>
<feature type="region of interest" description="Disordered" evidence="1">
    <location>
        <begin position="1"/>
        <end position="28"/>
    </location>
</feature>
<keyword evidence="2" id="KW-0812">Transmembrane</keyword>
<evidence type="ECO:0000256" key="2">
    <source>
        <dbReference type="SAM" id="Phobius"/>
    </source>
</evidence>
<accession>A0A221W1R7</accession>
<dbReference type="KEGG" id="ahg:AHOG_10275"/>
<reference evidence="3 4" key="1">
    <citation type="submission" date="2017-07" db="EMBL/GenBank/DDBJ databases">
        <title>Complete genome sequence of Actinoalloteichus hoggarensis DSM 45943, type strain of Actinoalloteichus hoggarensis.</title>
        <authorList>
            <person name="Ruckert C."/>
            <person name="Nouioui I."/>
            <person name="Willmese J."/>
            <person name="van Wezel G."/>
            <person name="Klenk H.-P."/>
            <person name="Kalinowski J."/>
            <person name="Zotchev S.B."/>
        </authorList>
    </citation>
    <scope>NUCLEOTIDE SEQUENCE [LARGE SCALE GENOMIC DNA]</scope>
    <source>
        <strain evidence="3 4">DSM 45943</strain>
    </source>
</reference>
<proteinExistence type="predicted"/>
<keyword evidence="4" id="KW-1185">Reference proteome</keyword>
<feature type="transmembrane region" description="Helical" evidence="2">
    <location>
        <begin position="66"/>
        <end position="87"/>
    </location>
</feature>
<dbReference type="RefSeq" id="WP_221438371.1">
    <property type="nucleotide sequence ID" value="NZ_CP022521.1"/>
</dbReference>
<dbReference type="Proteomes" id="UP000204221">
    <property type="component" value="Chromosome"/>
</dbReference>
<gene>
    <name evidence="3" type="ORF">AHOG_10275</name>
</gene>
<keyword evidence="2" id="KW-0472">Membrane</keyword>
<dbReference type="AlphaFoldDB" id="A0A221W1R7"/>
<evidence type="ECO:0000313" key="3">
    <source>
        <dbReference type="EMBL" id="ASO19698.1"/>
    </source>
</evidence>
<sequence length="211" mass="21768">MTDTDTTVQNDTAGKNDNADAAPGDQHPLPVDNRASYTAFAFAFVFGHGAFAVSTGPDPLLELPGWLPFVLLGLGIVPGVILALIAAKLAQFGADEASVAREKLVGTAWGTVFIALTMAISGMTSTMEMSADAQAVLWPTGAVFVVGMINIAEGAIRRNTLHYSLGSWLTLVGAGALFFSGAGALGVLAVAGGGAYALAAYLERRRLAKLR</sequence>
<feature type="transmembrane region" description="Helical" evidence="2">
    <location>
        <begin position="176"/>
        <end position="202"/>
    </location>
</feature>
<organism evidence="3 4">
    <name type="scientific">Actinoalloteichus hoggarensis</name>
    <dbReference type="NCBI Taxonomy" id="1470176"/>
    <lineage>
        <taxon>Bacteria</taxon>
        <taxon>Bacillati</taxon>
        <taxon>Actinomycetota</taxon>
        <taxon>Actinomycetes</taxon>
        <taxon>Pseudonocardiales</taxon>
        <taxon>Pseudonocardiaceae</taxon>
        <taxon>Actinoalloteichus</taxon>
    </lineage>
</organism>
<dbReference type="EMBL" id="CP022521">
    <property type="protein sequence ID" value="ASO19698.1"/>
    <property type="molecule type" value="Genomic_DNA"/>
</dbReference>
<protein>
    <submittedName>
        <fullName evidence="3">Uncharacterized protein</fullName>
    </submittedName>
</protein>
<feature type="transmembrane region" description="Helical" evidence="2">
    <location>
        <begin position="35"/>
        <end position="54"/>
    </location>
</feature>
<feature type="transmembrane region" description="Helical" evidence="2">
    <location>
        <begin position="136"/>
        <end position="156"/>
    </location>
</feature>